<proteinExistence type="predicted"/>
<dbReference type="RefSeq" id="XP_012899276.1">
    <property type="nucleotide sequence ID" value="XM_013043822.1"/>
</dbReference>
<keyword evidence="2" id="KW-1185">Reference proteome</keyword>
<dbReference type="GeneID" id="24921850"/>
<dbReference type="InParanoid" id="D8MAY9"/>
<reference evidence="1" key="1">
    <citation type="submission" date="2010-02" db="EMBL/GenBank/DDBJ databases">
        <title>Sequencing and annotation of the Blastocystis hominis genome.</title>
        <authorList>
            <person name="Wincker P."/>
        </authorList>
    </citation>
    <scope>NUCLEOTIDE SEQUENCE</scope>
    <source>
        <strain evidence="1">Singapore isolate B</strain>
    </source>
</reference>
<evidence type="ECO:0000313" key="2">
    <source>
        <dbReference type="Proteomes" id="UP000008312"/>
    </source>
</evidence>
<accession>D8MAY9</accession>
<dbReference type="EMBL" id="FN668690">
    <property type="protein sequence ID" value="CBK25228.2"/>
    <property type="molecule type" value="Genomic_DNA"/>
</dbReference>
<dbReference type="Proteomes" id="UP000008312">
    <property type="component" value="Unassembled WGS sequence"/>
</dbReference>
<evidence type="ECO:0000313" key="1">
    <source>
        <dbReference type="EMBL" id="CBK25228.2"/>
    </source>
</evidence>
<protein>
    <submittedName>
        <fullName evidence="1">Uncharacterized protein</fullName>
    </submittedName>
</protein>
<organism evidence="1">
    <name type="scientific">Blastocystis hominis</name>
    <dbReference type="NCBI Taxonomy" id="12968"/>
    <lineage>
        <taxon>Eukaryota</taxon>
        <taxon>Sar</taxon>
        <taxon>Stramenopiles</taxon>
        <taxon>Bigyra</taxon>
        <taxon>Opalozoa</taxon>
        <taxon>Opalinata</taxon>
        <taxon>Blastocystidae</taxon>
        <taxon>Blastocystis</taxon>
    </lineage>
</organism>
<dbReference type="AlphaFoldDB" id="D8MAY9"/>
<name>D8MAY9_BLAHO</name>
<sequence>MNRFLDVSSFNLSDLKQVEKYIIDLCDDLVFELQSCAISELSKIRNLNHTLFGGFLKLRLDTLTQQINGNSEYGITIPDYQELYSIEQQAYKRNVAFQSLSMLFQQRDELITLVLLLLQSVHRTGKVEPKIKDHFRKLFEYDQQIMREFDAFTVDQDESTMPYFPAMKFLYPSSSPPYEALLRECTLIQQALSPV</sequence>
<gene>
    <name evidence="1" type="ORF">GSBLH_T00004849001</name>
</gene>